<protein>
    <submittedName>
        <fullName evidence="1">Uncharacterized protein</fullName>
    </submittedName>
</protein>
<dbReference type="Proteomes" id="UP000252189">
    <property type="component" value="Unassembled WGS sequence"/>
</dbReference>
<evidence type="ECO:0000313" key="1">
    <source>
        <dbReference type="EMBL" id="RCU47541.1"/>
    </source>
</evidence>
<proteinExistence type="predicted"/>
<gene>
    <name evidence="1" type="ORF">DU504_09665</name>
</gene>
<dbReference type="OrthoDB" id="290180at2157"/>
<name>A0A368NDM1_9EURY</name>
<organism evidence="1 2">
    <name type="scientific">Haloplanus salinus</name>
    <dbReference type="NCBI Taxonomy" id="1126245"/>
    <lineage>
        <taxon>Archaea</taxon>
        <taxon>Methanobacteriati</taxon>
        <taxon>Methanobacteriota</taxon>
        <taxon>Stenosarchaea group</taxon>
        <taxon>Halobacteria</taxon>
        <taxon>Halobacteriales</taxon>
        <taxon>Haloferacaceae</taxon>
        <taxon>Haloplanus</taxon>
    </lineage>
</organism>
<dbReference type="RefSeq" id="WP_114449101.1">
    <property type="nucleotide sequence ID" value="NZ_QPHM01000001.1"/>
</dbReference>
<accession>A0A368NDM1</accession>
<comment type="caution">
    <text evidence="1">The sequence shown here is derived from an EMBL/GenBank/DDBJ whole genome shotgun (WGS) entry which is preliminary data.</text>
</comment>
<dbReference type="AlphaFoldDB" id="A0A368NDM1"/>
<keyword evidence="2" id="KW-1185">Reference proteome</keyword>
<evidence type="ECO:0000313" key="2">
    <source>
        <dbReference type="Proteomes" id="UP000252189"/>
    </source>
</evidence>
<sequence length="207" mass="22498">MEHVTETNALEVRWFGSGTPPPALDEWLARWGTTDTATRTDLYVAPPVPSSNLKLRGGGDAIELKRRLGPPERRAFGPDVIGSVEQWYKWRFPLARAPPTSTGDATGLWTPVTKTRTLRTFDDGSGDALAHVEVSELTAPATAWTCCLEVSGPPAETAAAFDTLADDLFGDDFPVALAADRSFGYAEWLRRVAETEPTADVLVPSQR</sequence>
<dbReference type="EMBL" id="QPHM01000001">
    <property type="protein sequence ID" value="RCU47541.1"/>
    <property type="molecule type" value="Genomic_DNA"/>
</dbReference>
<reference evidence="1 2" key="1">
    <citation type="submission" date="2018-07" db="EMBL/GenBank/DDBJ databases">
        <title>Genome sequences of Haloplanus salinus JCM 18368T.</title>
        <authorList>
            <person name="Kim Y.B."/>
            <person name="Roh S.W."/>
        </authorList>
    </citation>
    <scope>NUCLEOTIDE SEQUENCE [LARGE SCALE GENOMIC DNA]</scope>
    <source>
        <strain evidence="1 2">JCM 18368</strain>
    </source>
</reference>